<dbReference type="RefSeq" id="WP_110565167.1">
    <property type="nucleotide sequence ID" value="NZ_PYBV01000024.1"/>
</dbReference>
<dbReference type="OrthoDB" id="9771302at2"/>
<gene>
    <name evidence="4" type="ORF">C7C45_19750</name>
</gene>
<feature type="domain" description="NAD(P)-binding" evidence="3">
    <location>
        <begin position="7"/>
        <end position="150"/>
    </location>
</feature>
<dbReference type="PANTHER" id="PTHR47128:SF2">
    <property type="entry name" value="PROTEIN HIGH CHLOROPHYLL FLUORESCENCE PHENOTYPE 244, CHLOROPLASTIC"/>
    <property type="match status" value="1"/>
</dbReference>
<dbReference type="Proteomes" id="UP000248333">
    <property type="component" value="Unassembled WGS sequence"/>
</dbReference>
<dbReference type="AlphaFoldDB" id="A0A318NK30"/>
<comment type="caution">
    <text evidence="4">The sequence shown here is derived from an EMBL/GenBank/DDBJ whole genome shotgun (WGS) entry which is preliminary data.</text>
</comment>
<name>A0A318NK30_9ACTN</name>
<dbReference type="InterPro" id="IPR044256">
    <property type="entry name" value="HCF244-like"/>
</dbReference>
<organism evidence="4 5">
    <name type="scientific">Micromonospora arborensis</name>
    <dbReference type="NCBI Taxonomy" id="2116518"/>
    <lineage>
        <taxon>Bacteria</taxon>
        <taxon>Bacillati</taxon>
        <taxon>Actinomycetota</taxon>
        <taxon>Actinomycetes</taxon>
        <taxon>Micromonosporales</taxon>
        <taxon>Micromonosporaceae</taxon>
        <taxon>Micromonospora</taxon>
    </lineage>
</organism>
<protein>
    <submittedName>
        <fullName evidence="4">NmrA family transcriptional regulator</fullName>
    </submittedName>
</protein>
<keyword evidence="2" id="KW-0604">Photosystem II</keyword>
<keyword evidence="5" id="KW-1185">Reference proteome</keyword>
<dbReference type="EMBL" id="PYBV01000024">
    <property type="protein sequence ID" value="PYC68134.1"/>
    <property type="molecule type" value="Genomic_DNA"/>
</dbReference>
<evidence type="ECO:0000256" key="2">
    <source>
        <dbReference type="ARBA" id="ARBA00023276"/>
    </source>
</evidence>
<evidence type="ECO:0000259" key="3">
    <source>
        <dbReference type="Pfam" id="PF13460"/>
    </source>
</evidence>
<evidence type="ECO:0000313" key="5">
    <source>
        <dbReference type="Proteomes" id="UP000248333"/>
    </source>
</evidence>
<dbReference type="InterPro" id="IPR036291">
    <property type="entry name" value="NAD(P)-bd_dom_sf"/>
</dbReference>
<dbReference type="Gene3D" id="3.40.50.720">
    <property type="entry name" value="NAD(P)-binding Rossmann-like Domain"/>
    <property type="match status" value="1"/>
</dbReference>
<dbReference type="Pfam" id="PF13460">
    <property type="entry name" value="NAD_binding_10"/>
    <property type="match status" value="1"/>
</dbReference>
<evidence type="ECO:0000313" key="4">
    <source>
        <dbReference type="EMBL" id="PYC68134.1"/>
    </source>
</evidence>
<proteinExistence type="predicted"/>
<reference evidence="4 5" key="1">
    <citation type="submission" date="2018-03" db="EMBL/GenBank/DDBJ databases">
        <title>Bioinformatic expansion and discovery of thiopeptide antibiotics.</title>
        <authorList>
            <person name="Schwalen C.J."/>
            <person name="Hudson G.A."/>
            <person name="Mitchell D.A."/>
        </authorList>
    </citation>
    <scope>NUCLEOTIDE SEQUENCE [LARGE SCALE GENOMIC DNA]</scope>
    <source>
        <strain evidence="4 5">NRRL 8041</strain>
    </source>
</reference>
<accession>A0A318NK30</accession>
<dbReference type="PANTHER" id="PTHR47128">
    <property type="match status" value="1"/>
</dbReference>
<sequence>MKIVVIGGSGLIGSKLVRSLGAQGHEAVPASPKTGVNTLTGDGVAAALVGADVVVDVSNSPSFEDSAVLNFFETSTRHLLAAATDAGVGHYVALSVVGSDRHPDSGYLRAKVAQEKLIVASGIPYSLVHATQFFEFIQGIIDAATDGDTVRLAPVLIQPMAADDVAAEVAEVALSAPTNAVVEVGGPEQFRLDELGRTVLVAQQDPRSVVADPDARYFGTRLGERSLLPGDGARIAGTRLDDWRTRATRGK</sequence>
<dbReference type="InterPro" id="IPR016040">
    <property type="entry name" value="NAD(P)-bd_dom"/>
</dbReference>
<keyword evidence="1" id="KW-0602">Photosynthesis</keyword>
<evidence type="ECO:0000256" key="1">
    <source>
        <dbReference type="ARBA" id="ARBA00022531"/>
    </source>
</evidence>
<dbReference type="SUPFAM" id="SSF51735">
    <property type="entry name" value="NAD(P)-binding Rossmann-fold domains"/>
    <property type="match status" value="1"/>
</dbReference>
<dbReference type="GO" id="GO:0015979">
    <property type="term" value="P:photosynthesis"/>
    <property type="evidence" value="ECO:0007669"/>
    <property type="project" value="UniProtKB-KW"/>
</dbReference>
<dbReference type="GO" id="GO:0009523">
    <property type="term" value="C:photosystem II"/>
    <property type="evidence" value="ECO:0007669"/>
    <property type="project" value="UniProtKB-KW"/>
</dbReference>